<comment type="caution">
    <text evidence="5">The sequence shown here is derived from an EMBL/GenBank/DDBJ whole genome shotgun (WGS) entry which is preliminary data.</text>
</comment>
<reference evidence="6" key="1">
    <citation type="journal article" date="2019" name="Int. J. Syst. Evol. Microbiol.">
        <title>The Global Catalogue of Microorganisms (GCM) 10K type strain sequencing project: providing services to taxonomists for standard genome sequencing and annotation.</title>
        <authorList>
            <consortium name="The Broad Institute Genomics Platform"/>
            <consortium name="The Broad Institute Genome Sequencing Center for Infectious Disease"/>
            <person name="Wu L."/>
            <person name="Ma J."/>
        </authorList>
    </citation>
    <scope>NUCLEOTIDE SEQUENCE [LARGE SCALE GENOMIC DNA]</scope>
    <source>
        <strain evidence="6">CGMCC 1.8957</strain>
    </source>
</reference>
<dbReference type="Proteomes" id="UP000652430">
    <property type="component" value="Unassembled WGS sequence"/>
</dbReference>
<keyword evidence="2" id="KW-0349">Heme</keyword>
<evidence type="ECO:0000256" key="3">
    <source>
        <dbReference type="ARBA" id="ARBA00022723"/>
    </source>
</evidence>
<keyword evidence="4" id="KW-0408">Iron</keyword>
<keyword evidence="6" id="KW-1185">Reference proteome</keyword>
<keyword evidence="3" id="KW-0479">Metal-binding</keyword>
<evidence type="ECO:0000313" key="5">
    <source>
        <dbReference type="EMBL" id="GHH07964.1"/>
    </source>
</evidence>
<evidence type="ECO:0000256" key="1">
    <source>
        <dbReference type="ARBA" id="ARBA00022448"/>
    </source>
</evidence>
<dbReference type="InterPro" id="IPR009050">
    <property type="entry name" value="Globin-like_sf"/>
</dbReference>
<dbReference type="InterPro" id="IPR012292">
    <property type="entry name" value="Globin/Proto"/>
</dbReference>
<dbReference type="RefSeq" id="WP_189674793.1">
    <property type="nucleotide sequence ID" value="NZ_BNAQ01000001.1"/>
</dbReference>
<protein>
    <recommendedName>
        <fullName evidence="7">Group 1 truncated hemoglobin</fullName>
    </recommendedName>
</protein>
<dbReference type="SUPFAM" id="SSF46458">
    <property type="entry name" value="Globin-like"/>
    <property type="match status" value="1"/>
</dbReference>
<organism evidence="5 6">
    <name type="scientific">Sphingomonas glacialis</name>
    <dbReference type="NCBI Taxonomy" id="658225"/>
    <lineage>
        <taxon>Bacteria</taxon>
        <taxon>Pseudomonadati</taxon>
        <taxon>Pseudomonadota</taxon>
        <taxon>Alphaproteobacteria</taxon>
        <taxon>Sphingomonadales</taxon>
        <taxon>Sphingomonadaceae</taxon>
        <taxon>Sphingomonas</taxon>
    </lineage>
</organism>
<dbReference type="EMBL" id="BNAQ01000001">
    <property type="protein sequence ID" value="GHH07964.1"/>
    <property type="molecule type" value="Genomic_DNA"/>
</dbReference>
<evidence type="ECO:0000256" key="2">
    <source>
        <dbReference type="ARBA" id="ARBA00022617"/>
    </source>
</evidence>
<name>A0ABQ3L9X3_9SPHN</name>
<evidence type="ECO:0000256" key="4">
    <source>
        <dbReference type="ARBA" id="ARBA00023004"/>
    </source>
</evidence>
<keyword evidence="1" id="KW-0813">Transport</keyword>
<dbReference type="Gene3D" id="1.10.490.10">
    <property type="entry name" value="Globins"/>
    <property type="match status" value="1"/>
</dbReference>
<accession>A0ABQ3L9X3</accession>
<dbReference type="InterPro" id="IPR001486">
    <property type="entry name" value="Hemoglobin_trunc"/>
</dbReference>
<proteinExistence type="predicted"/>
<gene>
    <name evidence="5" type="ORF">GCM10008023_02620</name>
</gene>
<evidence type="ECO:0000313" key="6">
    <source>
        <dbReference type="Proteomes" id="UP000652430"/>
    </source>
</evidence>
<dbReference type="CDD" id="cd00454">
    <property type="entry name" value="TrHb1_N"/>
    <property type="match status" value="1"/>
</dbReference>
<sequence length="154" mass="16676">MVLLALALALQTTPPGEDPVDPYPHSNANAGATPFKGSAMLAAFHGRAGVDRIADDLVTRIVIDPRIADILKGQDEVRLRRLLKEQFCYILNGGCGYSGRTMREGHKNLGLQTADVGALVEDLQAAMRKEGVPFAAQNRFLAKLAPIKRDAVER</sequence>
<dbReference type="Pfam" id="PF01152">
    <property type="entry name" value="Bac_globin"/>
    <property type="match status" value="1"/>
</dbReference>
<evidence type="ECO:0008006" key="7">
    <source>
        <dbReference type="Google" id="ProtNLM"/>
    </source>
</evidence>